<feature type="compositionally biased region" description="Polar residues" evidence="1">
    <location>
        <begin position="657"/>
        <end position="669"/>
    </location>
</feature>
<evidence type="ECO:0000313" key="3">
    <source>
        <dbReference type="EMBL" id="GHG07092.1"/>
    </source>
</evidence>
<sequence>MNKILICLLVTIVSTKAVSAQSTADKMKIRVETLETTIGGVLGKDGVKQTQQAMMGDGQISTLNGATQFSSQVSCGSDAHYLNVGGTFTATGLHVNITSDTDLNGTMDSTYSVNNISGVCANGYFKCAQPSTATACEYYEWVGHPLGDIHRNTASEIQNLYNCRCIDASCDPNSASNLLRHLEDVGSGIVQNYQKQNPYFAVSGIKNIGTSLQFHGQVSTACSSTPPDSNLTSYFRNPQTQAPAAASQQATNHYFQVASSSKAQADTSVNTTCSIIRNVSLNEIQQNDVIEFVGQSNSSVSSCGSGCLNVQIGSGGNDNLTATDGCTLFDAFAEFEVKRPDLITNVSLLNYNYDDLYHIDVNGSTVVSTNGFLKTNPEPASCDYSQNHHYSGPPLNITSLFQTAGTKRITSTVAVGGDGEHLSRFRIRFKNSEDKLISVYGVSQGYELLKCDFDLKTGVMACTSDGKKTLHHMTGKISYKDACESGKSTISVISSGTFDPDSIWPGQIYGTRDETISVSQVHPSCANNLKGSFKVTDPSGRYDWFLSHHLSYKIMIKECTVNQSIIDNCSTLPLNECTLKDHSYDGIAVVSNYSPTGFQPAPQTQTIIDGGCSVSVTEDFFIQNKTFACPAAPSSYMVDTSHLQSPTFSGGDMTITTKNPDPSNPTSARKITMPIPELPKDNPCALECRVKKTTQRNEVNTGGTETNRRNASETTEIYTKPCSQSVCPVDSGETIIEPCSCLNQFAQVAASLEVLRLAGKDISCVVP</sequence>
<gene>
    <name evidence="3" type="ORF">GCM10017161_40920</name>
</gene>
<dbReference type="EMBL" id="BNCK01000014">
    <property type="protein sequence ID" value="GHG07092.1"/>
    <property type="molecule type" value="Genomic_DNA"/>
</dbReference>
<name>A0A919BSI0_9GAMM</name>
<feature type="region of interest" description="Disordered" evidence="1">
    <location>
        <begin position="657"/>
        <end position="676"/>
    </location>
</feature>
<feature type="signal peptide" evidence="2">
    <location>
        <begin position="1"/>
        <end position="19"/>
    </location>
</feature>
<dbReference type="AlphaFoldDB" id="A0A919BSI0"/>
<dbReference type="RefSeq" id="WP_189774633.1">
    <property type="nucleotide sequence ID" value="NZ_BNCK01000014.1"/>
</dbReference>
<comment type="caution">
    <text evidence="3">The sequence shown here is derived from an EMBL/GenBank/DDBJ whole genome shotgun (WGS) entry which is preliminary data.</text>
</comment>
<accession>A0A919BSI0</accession>
<reference evidence="3" key="2">
    <citation type="submission" date="2020-09" db="EMBL/GenBank/DDBJ databases">
        <authorList>
            <person name="Sun Q."/>
            <person name="Kim S."/>
        </authorList>
    </citation>
    <scope>NUCLEOTIDE SEQUENCE</scope>
    <source>
        <strain evidence="3">KCTC 42731</strain>
    </source>
</reference>
<reference evidence="3" key="1">
    <citation type="journal article" date="2014" name="Int. J. Syst. Evol. Microbiol.">
        <title>Complete genome sequence of Corynebacterium casei LMG S-19264T (=DSM 44701T), isolated from a smear-ripened cheese.</title>
        <authorList>
            <consortium name="US DOE Joint Genome Institute (JGI-PGF)"/>
            <person name="Walter F."/>
            <person name="Albersmeier A."/>
            <person name="Kalinowski J."/>
            <person name="Ruckert C."/>
        </authorList>
    </citation>
    <scope>NUCLEOTIDE SEQUENCE</scope>
    <source>
        <strain evidence="3">KCTC 42731</strain>
    </source>
</reference>
<organism evidence="3 4">
    <name type="scientific">Thalassotalea marina</name>
    <dbReference type="NCBI Taxonomy" id="1673741"/>
    <lineage>
        <taxon>Bacteria</taxon>
        <taxon>Pseudomonadati</taxon>
        <taxon>Pseudomonadota</taxon>
        <taxon>Gammaproteobacteria</taxon>
        <taxon>Alteromonadales</taxon>
        <taxon>Colwelliaceae</taxon>
        <taxon>Thalassotalea</taxon>
    </lineage>
</organism>
<keyword evidence="4" id="KW-1185">Reference proteome</keyword>
<evidence type="ECO:0000313" key="4">
    <source>
        <dbReference type="Proteomes" id="UP000623842"/>
    </source>
</evidence>
<protein>
    <submittedName>
        <fullName evidence="3">Uncharacterized protein</fullName>
    </submittedName>
</protein>
<evidence type="ECO:0000256" key="2">
    <source>
        <dbReference type="SAM" id="SignalP"/>
    </source>
</evidence>
<feature type="chain" id="PRO_5037410091" evidence="2">
    <location>
        <begin position="20"/>
        <end position="767"/>
    </location>
</feature>
<keyword evidence="2" id="KW-0732">Signal</keyword>
<dbReference type="Proteomes" id="UP000623842">
    <property type="component" value="Unassembled WGS sequence"/>
</dbReference>
<proteinExistence type="predicted"/>
<evidence type="ECO:0000256" key="1">
    <source>
        <dbReference type="SAM" id="MobiDB-lite"/>
    </source>
</evidence>